<dbReference type="Pfam" id="PF12796">
    <property type="entry name" value="Ank_2"/>
    <property type="match status" value="2"/>
</dbReference>
<dbReference type="GO" id="GO:0006412">
    <property type="term" value="P:translation"/>
    <property type="evidence" value="ECO:0007669"/>
    <property type="project" value="InterPro"/>
</dbReference>
<dbReference type="EC" id="2.3.1.225" evidence="11"/>
<feature type="repeat" description="ANK" evidence="10">
    <location>
        <begin position="402"/>
        <end position="434"/>
    </location>
</feature>
<feature type="domain" description="Small ribosomal subunit protein eS31" evidence="13">
    <location>
        <begin position="95"/>
        <end position="138"/>
    </location>
</feature>
<dbReference type="GO" id="GO:0016020">
    <property type="term" value="C:membrane"/>
    <property type="evidence" value="ECO:0007669"/>
    <property type="project" value="UniProtKB-SubCell"/>
</dbReference>
<evidence type="ECO:0000313" key="14">
    <source>
        <dbReference type="EMBL" id="CAD8182167.1"/>
    </source>
</evidence>
<feature type="compositionally biased region" description="Gly residues" evidence="12">
    <location>
        <begin position="171"/>
        <end position="181"/>
    </location>
</feature>
<comment type="catalytic activity">
    <reaction evidence="11">
        <text>L-cysteinyl-[protein] + hexadecanoyl-CoA = S-hexadecanoyl-L-cysteinyl-[protein] + CoA</text>
        <dbReference type="Rhea" id="RHEA:36683"/>
        <dbReference type="Rhea" id="RHEA-COMP:10131"/>
        <dbReference type="Rhea" id="RHEA-COMP:11032"/>
        <dbReference type="ChEBI" id="CHEBI:29950"/>
        <dbReference type="ChEBI" id="CHEBI:57287"/>
        <dbReference type="ChEBI" id="CHEBI:57379"/>
        <dbReference type="ChEBI" id="CHEBI:74151"/>
        <dbReference type="EC" id="2.3.1.225"/>
    </reaction>
</comment>
<name>A0A8S1W077_9CILI</name>
<keyword evidence="9" id="KW-0687">Ribonucleoprotein</keyword>
<dbReference type="GO" id="GO:1990904">
    <property type="term" value="C:ribonucleoprotein complex"/>
    <property type="evidence" value="ECO:0007669"/>
    <property type="project" value="UniProtKB-KW"/>
</dbReference>
<dbReference type="Pfam" id="PF01599">
    <property type="entry name" value="Ribosomal_S27"/>
    <property type="match status" value="1"/>
</dbReference>
<evidence type="ECO:0000313" key="15">
    <source>
        <dbReference type="Proteomes" id="UP000689195"/>
    </source>
</evidence>
<dbReference type="AlphaFoldDB" id="A0A8S1W077"/>
<evidence type="ECO:0000256" key="3">
    <source>
        <dbReference type="ARBA" id="ARBA00022737"/>
    </source>
</evidence>
<dbReference type="GO" id="GO:0005840">
    <property type="term" value="C:ribosome"/>
    <property type="evidence" value="ECO:0007669"/>
    <property type="project" value="UniProtKB-KW"/>
</dbReference>
<dbReference type="PROSITE" id="PS50088">
    <property type="entry name" value="ANK_REPEAT"/>
    <property type="match status" value="2"/>
</dbReference>
<keyword evidence="11" id="KW-0012">Acyltransferase</keyword>
<dbReference type="GO" id="GO:0003735">
    <property type="term" value="F:structural constituent of ribosome"/>
    <property type="evidence" value="ECO:0007669"/>
    <property type="project" value="InterPro"/>
</dbReference>
<keyword evidence="2 11" id="KW-0812">Transmembrane</keyword>
<comment type="domain">
    <text evidence="11">The DHHC domain is required for palmitoyltransferase activity.</text>
</comment>
<comment type="similarity">
    <text evidence="11">Belongs to the DHHC palmitoyltransferase family.</text>
</comment>
<dbReference type="Proteomes" id="UP000689195">
    <property type="component" value="Unassembled WGS sequence"/>
</dbReference>
<evidence type="ECO:0000256" key="8">
    <source>
        <dbReference type="ARBA" id="ARBA00023136"/>
    </source>
</evidence>
<keyword evidence="5" id="KW-0689">Ribosomal protein</keyword>
<evidence type="ECO:0000256" key="9">
    <source>
        <dbReference type="ARBA" id="ARBA00023274"/>
    </source>
</evidence>
<dbReference type="EMBL" id="CAJJDO010000078">
    <property type="protein sequence ID" value="CAD8182167.1"/>
    <property type="molecule type" value="Genomic_DNA"/>
</dbReference>
<keyword evidence="3" id="KW-0677">Repeat</keyword>
<keyword evidence="6 11" id="KW-1133">Transmembrane helix</keyword>
<dbReference type="PROSITE" id="PS50297">
    <property type="entry name" value="ANK_REP_REGION"/>
    <property type="match status" value="2"/>
</dbReference>
<comment type="subcellular location">
    <subcellularLocation>
        <location evidence="1">Membrane</location>
        <topology evidence="1">Multi-pass membrane protein</topology>
    </subcellularLocation>
</comment>
<evidence type="ECO:0000256" key="10">
    <source>
        <dbReference type="PROSITE-ProRule" id="PRU00023"/>
    </source>
</evidence>
<feature type="transmembrane region" description="Helical" evidence="11">
    <location>
        <begin position="593"/>
        <end position="614"/>
    </location>
</feature>
<feature type="transmembrane region" description="Helical" evidence="11">
    <location>
        <begin position="634"/>
        <end position="657"/>
    </location>
</feature>
<accession>A0A8S1W077</accession>
<evidence type="ECO:0000256" key="4">
    <source>
        <dbReference type="ARBA" id="ARBA00022833"/>
    </source>
</evidence>
<feature type="region of interest" description="Disordered" evidence="12">
    <location>
        <begin position="167"/>
        <end position="198"/>
    </location>
</feature>
<keyword evidence="8 11" id="KW-0472">Membrane</keyword>
<dbReference type="GO" id="GO:0019706">
    <property type="term" value="F:protein-cysteine S-palmitoyltransferase activity"/>
    <property type="evidence" value="ECO:0007669"/>
    <property type="project" value="UniProtKB-EC"/>
</dbReference>
<evidence type="ECO:0000256" key="6">
    <source>
        <dbReference type="ARBA" id="ARBA00022989"/>
    </source>
</evidence>
<proteinExistence type="inferred from homology"/>
<dbReference type="PANTHER" id="PTHR24161:SF85">
    <property type="entry name" value="PALMITOYLTRANSFERASE HIP14"/>
    <property type="match status" value="1"/>
</dbReference>
<evidence type="ECO:0000259" key="13">
    <source>
        <dbReference type="SMART" id="SM01402"/>
    </source>
</evidence>
<dbReference type="InterPro" id="IPR001594">
    <property type="entry name" value="Palmitoyltrfase_DHHC"/>
</dbReference>
<feature type="transmembrane region" description="Helical" evidence="11">
    <location>
        <begin position="482"/>
        <end position="499"/>
    </location>
</feature>
<keyword evidence="15" id="KW-1185">Reference proteome</keyword>
<evidence type="ECO:0000256" key="2">
    <source>
        <dbReference type="ARBA" id="ARBA00022692"/>
    </source>
</evidence>
<feature type="transmembrane region" description="Helical" evidence="11">
    <location>
        <begin position="511"/>
        <end position="531"/>
    </location>
</feature>
<evidence type="ECO:0000256" key="5">
    <source>
        <dbReference type="ARBA" id="ARBA00022980"/>
    </source>
</evidence>
<dbReference type="InterPro" id="IPR002906">
    <property type="entry name" value="Ribosomal_eS31"/>
</dbReference>
<keyword evidence="4" id="KW-0862">Zinc</keyword>
<dbReference type="OrthoDB" id="331948at2759"/>
<organism evidence="14 15">
    <name type="scientific">Paramecium pentaurelia</name>
    <dbReference type="NCBI Taxonomy" id="43138"/>
    <lineage>
        <taxon>Eukaryota</taxon>
        <taxon>Sar</taxon>
        <taxon>Alveolata</taxon>
        <taxon>Ciliophora</taxon>
        <taxon>Intramacronucleata</taxon>
        <taxon>Oligohymenophorea</taxon>
        <taxon>Peniculida</taxon>
        <taxon>Parameciidae</taxon>
        <taxon>Paramecium</taxon>
    </lineage>
</organism>
<dbReference type="InterPro" id="IPR002110">
    <property type="entry name" value="Ankyrin_rpt"/>
</dbReference>
<evidence type="ECO:0000256" key="1">
    <source>
        <dbReference type="ARBA" id="ARBA00004141"/>
    </source>
</evidence>
<keyword evidence="7 10" id="KW-0040">ANK repeat</keyword>
<dbReference type="PANTHER" id="PTHR24161">
    <property type="entry name" value="ANK_REP_REGION DOMAIN-CONTAINING PROTEIN-RELATED"/>
    <property type="match status" value="1"/>
</dbReference>
<gene>
    <name evidence="14" type="ORF">PPENT_87.1.T0780058</name>
</gene>
<protein>
    <recommendedName>
        <fullName evidence="11">Palmitoyltransferase</fullName>
        <ecNumber evidence="11">2.3.1.225</ecNumber>
    </recommendedName>
</protein>
<comment type="caution">
    <text evidence="14">The sequence shown here is derived from an EMBL/GenBank/DDBJ whole genome shotgun (WGS) entry which is preliminary data.</text>
</comment>
<keyword evidence="11" id="KW-0808">Transferase</keyword>
<evidence type="ECO:0000256" key="12">
    <source>
        <dbReference type="SAM" id="MobiDB-lite"/>
    </source>
</evidence>
<dbReference type="SMART" id="SM01402">
    <property type="entry name" value="Ribosomal_S27"/>
    <property type="match status" value="1"/>
</dbReference>
<sequence>MIIQVGHLNGEVKTYNLADQCTANELMYILNSELACEVQLVQCGELVNASSILAGDRIYYVTVDAEGGKKKKKKKKNFAKPKKKKHRHRKIKLATLKLYNVDNKGVVQRSHKQCPQCPQGVYMAKHFDRHYCGTCHQTFRMDEATIKANLEAIKKQQAAKAAAAAASAPAGGAGDKGAAGGKKGKKNPSNSTIYTEDNNLIPSNPIGSHIQLPVDHSSPEMRLLCLAQQNDLEQFSNLLRSRPFDLSAIQNSKRFTALHYACFNNSYQMCELIINHQERRENNLQNMENFINSTTIDKYTSLHFAAFRGNIQILTLLKLKGANLQATNKQGLNIMHIGAQGDQPNSIVFALVNGIKLTDFDLNGGSALHWACYYGQDHSANYLIPLIESKKPYYPLNSLDSHQLTPLHLAVQSGNTKLVKKLLIYGADKTIKGNSNKTPADIAQENDFKNIYNLLTKERSFLITYFNLKQGIKRVRKNALELLRFGGFMIFLLFSYWIYMVDDFIPIFTDYLFFGITLLFFMLIVCSNPGYQIRRQEPLYTLITAFDHQDICPICNVVKLPRSKHCDICQRCVLMYDHHCPWINNCVGAENHLIFITFLISLEASLIYALFKTIMQCYIGNQNQMEFFNEPLTFWVILIINILIESIFILGITALLITQISNIFLGQTTFERFAISNQTSTMKSVMSNSNKNSQIDDELLSQKKDRFIQCSCKNVFNFLTNGATQRKKEQAIRI</sequence>
<feature type="repeat" description="ANK" evidence="10">
    <location>
        <begin position="297"/>
        <end position="329"/>
    </location>
</feature>
<dbReference type="SMART" id="SM00248">
    <property type="entry name" value="ANK"/>
    <property type="match status" value="5"/>
</dbReference>
<feature type="compositionally biased region" description="Polar residues" evidence="12">
    <location>
        <begin position="187"/>
        <end position="198"/>
    </location>
</feature>
<reference evidence="14" key="1">
    <citation type="submission" date="2021-01" db="EMBL/GenBank/DDBJ databases">
        <authorList>
            <consortium name="Genoscope - CEA"/>
            <person name="William W."/>
        </authorList>
    </citation>
    <scope>NUCLEOTIDE SEQUENCE</scope>
</reference>
<evidence type="ECO:0000256" key="7">
    <source>
        <dbReference type="ARBA" id="ARBA00023043"/>
    </source>
</evidence>
<evidence type="ECO:0000256" key="11">
    <source>
        <dbReference type="RuleBase" id="RU079119"/>
    </source>
</evidence>
<dbReference type="Pfam" id="PF01529">
    <property type="entry name" value="DHHC"/>
    <property type="match status" value="1"/>
</dbReference>
<dbReference type="PROSITE" id="PS50216">
    <property type="entry name" value="DHHC"/>
    <property type="match status" value="1"/>
</dbReference>